<dbReference type="PRINTS" id="PR00120">
    <property type="entry name" value="HATPASE"/>
</dbReference>
<dbReference type="SUPFAM" id="SSF81653">
    <property type="entry name" value="Calcium ATPase, transduction domain A"/>
    <property type="match status" value="1"/>
</dbReference>
<dbReference type="InterPro" id="IPR023299">
    <property type="entry name" value="ATPase_P-typ_cyto_dom_N"/>
</dbReference>
<dbReference type="InterPro" id="IPR023298">
    <property type="entry name" value="ATPase_P-typ_TM_dom_sf"/>
</dbReference>
<feature type="domain" description="Hemerythrin-like" evidence="10">
    <location>
        <begin position="628"/>
        <end position="769"/>
    </location>
</feature>
<evidence type="ECO:0000256" key="3">
    <source>
        <dbReference type="ARBA" id="ARBA00022692"/>
    </source>
</evidence>
<dbReference type="Pfam" id="PF01814">
    <property type="entry name" value="Hemerythrin"/>
    <property type="match status" value="1"/>
</dbReference>
<dbReference type="EMBL" id="VFQF01000001">
    <property type="protein sequence ID" value="TQN48901.1"/>
    <property type="molecule type" value="Genomic_DNA"/>
</dbReference>
<organism evidence="11 12">
    <name type="scientific">Humibacillus xanthopallidus</name>
    <dbReference type="NCBI Taxonomy" id="412689"/>
    <lineage>
        <taxon>Bacteria</taxon>
        <taxon>Bacillati</taxon>
        <taxon>Actinomycetota</taxon>
        <taxon>Actinomycetes</taxon>
        <taxon>Micrococcales</taxon>
        <taxon>Intrasporangiaceae</taxon>
        <taxon>Humibacillus</taxon>
    </lineage>
</organism>
<gene>
    <name evidence="11" type="ORF">FHX52_2056</name>
</gene>
<keyword evidence="3 8" id="KW-0812">Transmembrane</keyword>
<evidence type="ECO:0000256" key="5">
    <source>
        <dbReference type="ARBA" id="ARBA00022967"/>
    </source>
</evidence>
<dbReference type="Gene3D" id="1.20.120.520">
    <property type="entry name" value="nmb1532 protein domain like"/>
    <property type="match status" value="1"/>
</dbReference>
<dbReference type="SFLD" id="SFLDF00027">
    <property type="entry name" value="p-type_atpase"/>
    <property type="match status" value="1"/>
</dbReference>
<name>A0A543PXY8_9MICO</name>
<keyword evidence="8" id="KW-0067">ATP-binding</keyword>
<comment type="caution">
    <text evidence="11">The sequence shown here is derived from an EMBL/GenBank/DDBJ whole genome shotgun (WGS) entry which is preliminary data.</text>
</comment>
<evidence type="ECO:0000256" key="2">
    <source>
        <dbReference type="ARBA" id="ARBA00006024"/>
    </source>
</evidence>
<dbReference type="InterPro" id="IPR051014">
    <property type="entry name" value="Cation_Transport_ATPase_IB"/>
</dbReference>
<feature type="transmembrane region" description="Helical" evidence="8">
    <location>
        <begin position="231"/>
        <end position="250"/>
    </location>
</feature>
<keyword evidence="6 8" id="KW-1133">Transmembrane helix</keyword>
<dbReference type="InterPro" id="IPR018303">
    <property type="entry name" value="ATPase_P-typ_P_site"/>
</dbReference>
<keyword evidence="7 8" id="KW-0472">Membrane</keyword>
<dbReference type="OrthoDB" id="7059309at2"/>
<feature type="transmembrane region" description="Helical" evidence="8">
    <location>
        <begin position="561"/>
        <end position="585"/>
    </location>
</feature>
<dbReference type="GO" id="GO:0019829">
    <property type="term" value="F:ATPase-coupled monoatomic cation transmembrane transporter activity"/>
    <property type="evidence" value="ECO:0007669"/>
    <property type="project" value="InterPro"/>
</dbReference>
<dbReference type="Gene3D" id="2.70.150.10">
    <property type="entry name" value="Calcium-transporting ATPase, cytoplasmic transduction domain A"/>
    <property type="match status" value="1"/>
</dbReference>
<dbReference type="InterPro" id="IPR027256">
    <property type="entry name" value="P-typ_ATPase_IB"/>
</dbReference>
<dbReference type="Proteomes" id="UP000320085">
    <property type="component" value="Unassembled WGS sequence"/>
</dbReference>
<dbReference type="InterPro" id="IPR008250">
    <property type="entry name" value="ATPase_P-typ_transduc_dom_A_sf"/>
</dbReference>
<evidence type="ECO:0000313" key="11">
    <source>
        <dbReference type="EMBL" id="TQN48901.1"/>
    </source>
</evidence>
<dbReference type="GO" id="GO:0005524">
    <property type="term" value="F:ATP binding"/>
    <property type="evidence" value="ECO:0007669"/>
    <property type="project" value="UniProtKB-UniRule"/>
</dbReference>
<dbReference type="AlphaFoldDB" id="A0A543PXY8"/>
<protein>
    <submittedName>
        <fullName evidence="11">P-type E1-E2 ATPase/heavy metal translocating P-type ATPase</fullName>
    </submittedName>
</protein>
<dbReference type="GO" id="GO:0046872">
    <property type="term" value="F:metal ion binding"/>
    <property type="evidence" value="ECO:0007669"/>
    <property type="project" value="UniProtKB-KW"/>
</dbReference>
<feature type="transmembrane region" description="Helical" evidence="8">
    <location>
        <begin position="256"/>
        <end position="276"/>
    </location>
</feature>
<dbReference type="SFLD" id="SFLDG00002">
    <property type="entry name" value="C1.7:_P-type_atpase_like"/>
    <property type="match status" value="1"/>
</dbReference>
<dbReference type="InterPro" id="IPR001757">
    <property type="entry name" value="P_typ_ATPase"/>
</dbReference>
<evidence type="ECO:0000256" key="7">
    <source>
        <dbReference type="ARBA" id="ARBA00023136"/>
    </source>
</evidence>
<dbReference type="Gene3D" id="3.40.1110.10">
    <property type="entry name" value="Calcium-transporting ATPase, cytoplasmic domain N"/>
    <property type="match status" value="1"/>
</dbReference>
<sequence>MSWWRDRWPTVFFVGSAGLLGGGAVAALLGADETARWLWMAATAFGLVVSLVSTTRALQRRSPTVDVIAVLALAGALWVDEPFAGAMIAVMLATGQLLEARAAARASRELRLLVERTPRTARRATPDGVTEVPVEQVVPGDHLVVGTGEVVPVDGRLEAAATLDESALTGEARPVERPAGDDVRSGVVNAGPPLDLLATAPAAESTYAGVVRLVEQAQASSAPFVRTADRFAMLFVPLTLVLAGAAWAIAGSPLRAVAVLVVATPCPLLLAAPVAIMSGLSRAARIGVVVKGGGALESLAAGQVMLFDKTGTLTRGRPELASVVTAGGEGDGNDALRLAASLDQVSPHPLASALVSAALARGLDLSMPTEVHEVHGYGLEGVVDGRVVRLGKASWIVGNERPPWLQRVRRRAALDGSLTVFVAVDGVAAGAFLLEDPIRSDAPRMLAMLRSTGITRTVLVTGDRADVAEAVGRIVGVDAVLADCDPADKLAVIRAESGTARTIMVGDGVNDAPALAAAGVGVALAARGATASSEAADVVLTVDRVDALADAILIARRSRRIALQAVVTGMGLSLVAMVAAAAGFLPPAAGAVLQEGIDVLAIAIALRALLPGRLHTIAMSEADVATAHRLRAEHDLTLGTVEQIRGVADDLTGEELDLAPVEALLERLEGQLIPHERADEDLLMPLVDRALGTDATATMRRTHAEIEHQVGRLRRLVAELDGTAAGAGAGASPPPISPEDVVELRRILYGLYAVCRLHNSQEEEGAFALVPASATPRHSAHLPAGLPAIRRRTRS</sequence>
<dbReference type="GO" id="GO:0005886">
    <property type="term" value="C:plasma membrane"/>
    <property type="evidence" value="ECO:0007669"/>
    <property type="project" value="UniProtKB-SubCell"/>
</dbReference>
<dbReference type="InterPro" id="IPR023214">
    <property type="entry name" value="HAD_sf"/>
</dbReference>
<accession>A0A543PXY8</accession>
<dbReference type="SFLD" id="SFLDS00003">
    <property type="entry name" value="Haloacid_Dehalogenase"/>
    <property type="match status" value="1"/>
</dbReference>
<dbReference type="InterPro" id="IPR059000">
    <property type="entry name" value="ATPase_P-type_domA"/>
</dbReference>
<evidence type="ECO:0000259" key="10">
    <source>
        <dbReference type="Pfam" id="PF01814"/>
    </source>
</evidence>
<dbReference type="InterPro" id="IPR044492">
    <property type="entry name" value="P_typ_ATPase_HD_dom"/>
</dbReference>
<evidence type="ECO:0000256" key="8">
    <source>
        <dbReference type="RuleBase" id="RU362081"/>
    </source>
</evidence>
<dbReference type="InterPro" id="IPR012312">
    <property type="entry name" value="Hemerythrin-like"/>
</dbReference>
<dbReference type="Gene3D" id="3.40.50.1000">
    <property type="entry name" value="HAD superfamily/HAD-like"/>
    <property type="match status" value="1"/>
</dbReference>
<dbReference type="Pfam" id="PF00122">
    <property type="entry name" value="E1-E2_ATPase"/>
    <property type="match status" value="1"/>
</dbReference>
<reference evidence="11 12" key="1">
    <citation type="submission" date="2019-06" db="EMBL/GenBank/DDBJ databases">
        <title>Sequencing the genomes of 1000 actinobacteria strains.</title>
        <authorList>
            <person name="Klenk H.-P."/>
        </authorList>
    </citation>
    <scope>NUCLEOTIDE SEQUENCE [LARGE SCALE GENOMIC DNA]</scope>
    <source>
        <strain evidence="11 12">DSM 21776</strain>
    </source>
</reference>
<dbReference type="GO" id="GO:0015086">
    <property type="term" value="F:cadmium ion transmembrane transporter activity"/>
    <property type="evidence" value="ECO:0007669"/>
    <property type="project" value="TreeGrafter"/>
</dbReference>
<comment type="subcellular location">
    <subcellularLocation>
        <location evidence="1">Cell membrane</location>
        <topology evidence="1">Multi-pass membrane protein</topology>
    </subcellularLocation>
</comment>
<keyword evidence="5" id="KW-1278">Translocase</keyword>
<dbReference type="InterPro" id="IPR036412">
    <property type="entry name" value="HAD-like_sf"/>
</dbReference>
<dbReference type="PROSITE" id="PS00154">
    <property type="entry name" value="ATPASE_E1_E2"/>
    <property type="match status" value="1"/>
</dbReference>
<dbReference type="NCBIfam" id="TIGR01494">
    <property type="entry name" value="ATPase_P-type"/>
    <property type="match status" value="2"/>
</dbReference>
<dbReference type="PANTHER" id="PTHR48085">
    <property type="entry name" value="CADMIUM/ZINC-TRANSPORTING ATPASE HMA2-RELATED"/>
    <property type="match status" value="1"/>
</dbReference>
<keyword evidence="8" id="KW-0547">Nucleotide-binding</keyword>
<comment type="similarity">
    <text evidence="2 8">Belongs to the cation transport ATPase (P-type) (TC 3.A.3) family. Type IB subfamily.</text>
</comment>
<dbReference type="GO" id="GO:0016887">
    <property type="term" value="F:ATP hydrolysis activity"/>
    <property type="evidence" value="ECO:0007669"/>
    <property type="project" value="InterPro"/>
</dbReference>
<dbReference type="NCBIfam" id="TIGR01525">
    <property type="entry name" value="ATPase-IB_hvy"/>
    <property type="match status" value="1"/>
</dbReference>
<keyword evidence="4 8" id="KW-0479">Metal-binding</keyword>
<dbReference type="PANTHER" id="PTHR48085:SF5">
    <property type="entry name" value="CADMIUM_ZINC-TRANSPORTING ATPASE HMA4-RELATED"/>
    <property type="match status" value="1"/>
</dbReference>
<dbReference type="SUPFAM" id="SSF56784">
    <property type="entry name" value="HAD-like"/>
    <property type="match status" value="1"/>
</dbReference>
<dbReference type="RefSeq" id="WP_141821774.1">
    <property type="nucleotide sequence ID" value="NZ_BAAAQC010000013.1"/>
</dbReference>
<dbReference type="SUPFAM" id="SSF81665">
    <property type="entry name" value="Calcium ATPase, transmembrane domain M"/>
    <property type="match status" value="1"/>
</dbReference>
<proteinExistence type="inferred from homology"/>
<keyword evidence="8" id="KW-1003">Cell membrane</keyword>
<evidence type="ECO:0000256" key="6">
    <source>
        <dbReference type="ARBA" id="ARBA00022989"/>
    </source>
</evidence>
<evidence type="ECO:0000256" key="4">
    <source>
        <dbReference type="ARBA" id="ARBA00022723"/>
    </source>
</evidence>
<evidence type="ECO:0000256" key="1">
    <source>
        <dbReference type="ARBA" id="ARBA00004651"/>
    </source>
</evidence>
<dbReference type="PRINTS" id="PR00119">
    <property type="entry name" value="CATATPASE"/>
</dbReference>
<evidence type="ECO:0000313" key="12">
    <source>
        <dbReference type="Proteomes" id="UP000320085"/>
    </source>
</evidence>
<feature type="transmembrane region" description="Helical" evidence="8">
    <location>
        <begin position="36"/>
        <end position="55"/>
    </location>
</feature>
<feature type="domain" description="P-type ATPase A" evidence="9">
    <location>
        <begin position="116"/>
        <end position="215"/>
    </location>
</feature>
<evidence type="ECO:0000259" key="9">
    <source>
        <dbReference type="Pfam" id="PF00122"/>
    </source>
</evidence>
<dbReference type="Pfam" id="PF00702">
    <property type="entry name" value="Hydrolase"/>
    <property type="match status" value="1"/>
</dbReference>